<keyword evidence="3 6" id="KW-0731">Sigma factor</keyword>
<evidence type="ECO:0000259" key="7">
    <source>
        <dbReference type="Pfam" id="PF04542"/>
    </source>
</evidence>
<dbReference type="EMBL" id="JAGGKG010000001">
    <property type="protein sequence ID" value="MBP1903645.1"/>
    <property type="molecule type" value="Genomic_DNA"/>
</dbReference>
<evidence type="ECO:0000259" key="8">
    <source>
        <dbReference type="Pfam" id="PF08281"/>
    </source>
</evidence>
<dbReference type="InterPro" id="IPR013249">
    <property type="entry name" value="RNA_pol_sigma70_r4_t2"/>
</dbReference>
<keyword evidence="5 6" id="KW-0804">Transcription</keyword>
<feature type="domain" description="RNA polymerase sigma-70 region 2" evidence="7">
    <location>
        <begin position="26"/>
        <end position="89"/>
    </location>
</feature>
<dbReference type="InterPro" id="IPR014284">
    <property type="entry name" value="RNA_pol_sigma-70_dom"/>
</dbReference>
<dbReference type="SUPFAM" id="SSF88946">
    <property type="entry name" value="Sigma2 domain of RNA polymerase sigma factors"/>
    <property type="match status" value="1"/>
</dbReference>
<dbReference type="CDD" id="cd06171">
    <property type="entry name" value="Sigma70_r4"/>
    <property type="match status" value="1"/>
</dbReference>
<keyword evidence="2 6" id="KW-0805">Transcription regulation</keyword>
<dbReference type="PANTHER" id="PTHR43133:SF51">
    <property type="entry name" value="RNA POLYMERASE SIGMA FACTOR"/>
    <property type="match status" value="1"/>
</dbReference>
<name>A0ABS4FM41_9BACL</name>
<gene>
    <name evidence="9" type="ORF">J2Z32_000257</name>
</gene>
<dbReference type="InterPro" id="IPR000838">
    <property type="entry name" value="RNA_pol_sigma70_ECF_CS"/>
</dbReference>
<keyword evidence="10" id="KW-1185">Reference proteome</keyword>
<dbReference type="RefSeq" id="WP_210087317.1">
    <property type="nucleotide sequence ID" value="NZ_JAGGKG010000001.1"/>
</dbReference>
<dbReference type="Gene3D" id="1.10.1740.10">
    <property type="match status" value="1"/>
</dbReference>
<dbReference type="InterPro" id="IPR013324">
    <property type="entry name" value="RNA_pol_sigma_r3/r4-like"/>
</dbReference>
<evidence type="ECO:0000256" key="2">
    <source>
        <dbReference type="ARBA" id="ARBA00023015"/>
    </source>
</evidence>
<dbReference type="Gene3D" id="1.10.10.10">
    <property type="entry name" value="Winged helix-like DNA-binding domain superfamily/Winged helix DNA-binding domain"/>
    <property type="match status" value="1"/>
</dbReference>
<dbReference type="InterPro" id="IPR007627">
    <property type="entry name" value="RNA_pol_sigma70_r2"/>
</dbReference>
<organism evidence="9 10">
    <name type="scientific">Paenibacillus turicensis</name>
    <dbReference type="NCBI Taxonomy" id="160487"/>
    <lineage>
        <taxon>Bacteria</taxon>
        <taxon>Bacillati</taxon>
        <taxon>Bacillota</taxon>
        <taxon>Bacilli</taxon>
        <taxon>Bacillales</taxon>
        <taxon>Paenibacillaceae</taxon>
        <taxon>Paenibacillus</taxon>
    </lineage>
</organism>
<feature type="domain" description="RNA polymerase sigma factor 70 region 4 type 2" evidence="8">
    <location>
        <begin position="124"/>
        <end position="177"/>
    </location>
</feature>
<dbReference type="Pfam" id="PF04542">
    <property type="entry name" value="Sigma70_r2"/>
    <property type="match status" value="1"/>
</dbReference>
<evidence type="ECO:0000256" key="1">
    <source>
        <dbReference type="ARBA" id="ARBA00010641"/>
    </source>
</evidence>
<sequence length="202" mass="23286">MDPITDQALVEEVLQGRKESYALILDRYKTKVYGLLRSMGATSVDAQDLAQETFIKAYCKLSQYQFDSSFAAWLYKIAVNTLKDFYRKRIPMPIENAYGALEEKEQRRQGANVPERKYLNKELREELRQLLYTLPEQHRLIMVLRYSNDLSYGEIAGIVGVSERKVSNCIYRAKKNLRKQLGQKGGDSFELLESIANGKSII</sequence>
<evidence type="ECO:0000313" key="9">
    <source>
        <dbReference type="EMBL" id="MBP1903645.1"/>
    </source>
</evidence>
<evidence type="ECO:0000256" key="6">
    <source>
        <dbReference type="RuleBase" id="RU000716"/>
    </source>
</evidence>
<dbReference type="Pfam" id="PF08281">
    <property type="entry name" value="Sigma70_r4_2"/>
    <property type="match status" value="1"/>
</dbReference>
<dbReference type="InterPro" id="IPR036388">
    <property type="entry name" value="WH-like_DNA-bd_sf"/>
</dbReference>
<evidence type="ECO:0000256" key="5">
    <source>
        <dbReference type="ARBA" id="ARBA00023163"/>
    </source>
</evidence>
<dbReference type="NCBIfam" id="TIGR02937">
    <property type="entry name" value="sigma70-ECF"/>
    <property type="match status" value="1"/>
</dbReference>
<keyword evidence="4 6" id="KW-0238">DNA-binding</keyword>
<comment type="caution">
    <text evidence="9">The sequence shown here is derived from an EMBL/GenBank/DDBJ whole genome shotgun (WGS) entry which is preliminary data.</text>
</comment>
<comment type="similarity">
    <text evidence="1 6">Belongs to the sigma-70 factor family. ECF subfamily.</text>
</comment>
<proteinExistence type="inferred from homology"/>
<dbReference type="PROSITE" id="PS01063">
    <property type="entry name" value="SIGMA70_ECF"/>
    <property type="match status" value="1"/>
</dbReference>
<dbReference type="PANTHER" id="PTHR43133">
    <property type="entry name" value="RNA POLYMERASE ECF-TYPE SIGMA FACTO"/>
    <property type="match status" value="1"/>
</dbReference>
<evidence type="ECO:0000313" key="10">
    <source>
        <dbReference type="Proteomes" id="UP001519272"/>
    </source>
</evidence>
<evidence type="ECO:0000256" key="4">
    <source>
        <dbReference type="ARBA" id="ARBA00023125"/>
    </source>
</evidence>
<evidence type="ECO:0000256" key="3">
    <source>
        <dbReference type="ARBA" id="ARBA00023082"/>
    </source>
</evidence>
<dbReference type="Proteomes" id="UP001519272">
    <property type="component" value="Unassembled WGS sequence"/>
</dbReference>
<accession>A0ABS4FM41</accession>
<dbReference type="SUPFAM" id="SSF88659">
    <property type="entry name" value="Sigma3 and sigma4 domains of RNA polymerase sigma factors"/>
    <property type="match status" value="1"/>
</dbReference>
<reference evidence="9 10" key="1">
    <citation type="submission" date="2021-03" db="EMBL/GenBank/DDBJ databases">
        <title>Genomic Encyclopedia of Type Strains, Phase IV (KMG-IV): sequencing the most valuable type-strain genomes for metagenomic binning, comparative biology and taxonomic classification.</title>
        <authorList>
            <person name="Goeker M."/>
        </authorList>
    </citation>
    <scope>NUCLEOTIDE SEQUENCE [LARGE SCALE GENOMIC DNA]</scope>
    <source>
        <strain evidence="9 10">DSM 14349</strain>
    </source>
</reference>
<dbReference type="InterPro" id="IPR039425">
    <property type="entry name" value="RNA_pol_sigma-70-like"/>
</dbReference>
<dbReference type="InterPro" id="IPR013325">
    <property type="entry name" value="RNA_pol_sigma_r2"/>
</dbReference>
<protein>
    <recommendedName>
        <fullName evidence="6">RNA polymerase sigma factor</fullName>
    </recommendedName>
</protein>